<comment type="caution">
    <text evidence="4">The sequence shown here is derived from an EMBL/GenBank/DDBJ whole genome shotgun (WGS) entry which is preliminary data.</text>
</comment>
<dbReference type="PANTHER" id="PTHR43420">
    <property type="entry name" value="ACETYLTRANSFERASE"/>
    <property type="match status" value="1"/>
</dbReference>
<keyword evidence="5" id="KW-1185">Reference proteome</keyword>
<evidence type="ECO:0000256" key="1">
    <source>
        <dbReference type="ARBA" id="ARBA00022679"/>
    </source>
</evidence>
<sequence>MKIEKATKSDVKTLFEIEKNVFLGDIMALDLSSFYYHVKKNNLYKVVIENKIAGYILWLNRKHFYRLYSLAILDEFRGLGIASKLLEFSLEKLKDKNMQLEVRKSNFKAIKLYEKFGFKVAKELRDYYEDEDGLLMRLER</sequence>
<evidence type="ECO:0000313" key="5">
    <source>
        <dbReference type="Proteomes" id="UP000289758"/>
    </source>
</evidence>
<evidence type="ECO:0000313" key="4">
    <source>
        <dbReference type="EMBL" id="RXK04932.1"/>
    </source>
</evidence>
<dbReference type="EMBL" id="PDKK01000008">
    <property type="protein sequence ID" value="RXK04932.1"/>
    <property type="molecule type" value="Genomic_DNA"/>
</dbReference>
<dbReference type="SUPFAM" id="SSF55729">
    <property type="entry name" value="Acyl-CoA N-acyltransferases (Nat)"/>
    <property type="match status" value="1"/>
</dbReference>
<name>A0A4Q1AQR1_9BACT</name>
<dbReference type="InterPro" id="IPR016181">
    <property type="entry name" value="Acyl_CoA_acyltransferase"/>
</dbReference>
<evidence type="ECO:0000256" key="2">
    <source>
        <dbReference type="ARBA" id="ARBA00023315"/>
    </source>
</evidence>
<accession>A0A4Q1AQR1</accession>
<keyword evidence="2" id="KW-0012">Acyltransferase</keyword>
<keyword evidence="1 4" id="KW-0808">Transferase</keyword>
<feature type="domain" description="N-acetyltransferase" evidence="3">
    <location>
        <begin position="1"/>
        <end position="140"/>
    </location>
</feature>
<dbReference type="Gene3D" id="3.40.630.30">
    <property type="match status" value="1"/>
</dbReference>
<gene>
    <name evidence="4" type="ORF">CRV07_10110</name>
</gene>
<dbReference type="PANTHER" id="PTHR43420:SF12">
    <property type="entry name" value="N-ACETYLTRANSFERASE DOMAIN-CONTAINING PROTEIN"/>
    <property type="match status" value="1"/>
</dbReference>
<dbReference type="PROSITE" id="PS51186">
    <property type="entry name" value="GNAT"/>
    <property type="match status" value="1"/>
</dbReference>
<protein>
    <submittedName>
        <fullName evidence="4">GNAT family N-acetyltransferase</fullName>
    </submittedName>
</protein>
<dbReference type="AlphaFoldDB" id="A0A4Q1AQR1"/>
<organism evidence="4 5">
    <name type="scientific">Halarcobacter ebronensis</name>
    <dbReference type="NCBI Taxonomy" id="1462615"/>
    <lineage>
        <taxon>Bacteria</taxon>
        <taxon>Pseudomonadati</taxon>
        <taxon>Campylobacterota</taxon>
        <taxon>Epsilonproteobacteria</taxon>
        <taxon>Campylobacterales</taxon>
        <taxon>Arcobacteraceae</taxon>
        <taxon>Halarcobacter</taxon>
    </lineage>
</organism>
<dbReference type="OrthoDB" id="529907at2"/>
<dbReference type="InterPro" id="IPR000182">
    <property type="entry name" value="GNAT_dom"/>
</dbReference>
<dbReference type="Proteomes" id="UP000289758">
    <property type="component" value="Unassembled WGS sequence"/>
</dbReference>
<reference evidence="4 5" key="1">
    <citation type="submission" date="2017-10" db="EMBL/GenBank/DDBJ databases">
        <title>Genomics of the genus Arcobacter.</title>
        <authorList>
            <person name="Perez-Cataluna A."/>
            <person name="Figueras M.J."/>
        </authorList>
    </citation>
    <scope>NUCLEOTIDE SEQUENCE [LARGE SCALE GENOMIC DNA]</scope>
    <source>
        <strain evidence="4 5">CECT 8441</strain>
    </source>
</reference>
<dbReference type="Pfam" id="PF00583">
    <property type="entry name" value="Acetyltransf_1"/>
    <property type="match status" value="1"/>
</dbReference>
<dbReference type="GO" id="GO:0016747">
    <property type="term" value="F:acyltransferase activity, transferring groups other than amino-acyl groups"/>
    <property type="evidence" value="ECO:0007669"/>
    <property type="project" value="InterPro"/>
</dbReference>
<evidence type="ECO:0000259" key="3">
    <source>
        <dbReference type="PROSITE" id="PS51186"/>
    </source>
</evidence>
<dbReference type="RefSeq" id="WP_129087568.1">
    <property type="nucleotide sequence ID" value="NZ_CP053836.1"/>
</dbReference>
<dbReference type="CDD" id="cd04301">
    <property type="entry name" value="NAT_SF"/>
    <property type="match status" value="1"/>
</dbReference>
<proteinExistence type="predicted"/>
<dbReference type="InterPro" id="IPR050680">
    <property type="entry name" value="YpeA/RimI_acetyltransf"/>
</dbReference>